<keyword evidence="1" id="KW-0472">Membrane</keyword>
<sequence>MDVQNVNRGNVLNVQHQDEQCGDYMTDVKIVKQNDDHHVYNVILQLHWNVYFVKLVIFQLIIYATLFLEMKQLQLKKIVMMQIQYMEKDVISANLVVQIPVYYVSKVIVMNIKINTYFYYKQLKLYYDINCIHINIYQLLFRWSRFYQIFQFQKEFTNNSNNSMDNFISENKLQNQDLVKNCFFNQITYSNI</sequence>
<name>A0A8S1MT25_9CILI</name>
<keyword evidence="3" id="KW-1185">Reference proteome</keyword>
<organism evidence="2 3">
    <name type="scientific">Paramecium sonneborni</name>
    <dbReference type="NCBI Taxonomy" id="65129"/>
    <lineage>
        <taxon>Eukaryota</taxon>
        <taxon>Sar</taxon>
        <taxon>Alveolata</taxon>
        <taxon>Ciliophora</taxon>
        <taxon>Intramacronucleata</taxon>
        <taxon>Oligohymenophorea</taxon>
        <taxon>Peniculida</taxon>
        <taxon>Parameciidae</taxon>
        <taxon>Paramecium</taxon>
    </lineage>
</organism>
<gene>
    <name evidence="2" type="ORF">PSON_ATCC_30995.1.T0410344</name>
</gene>
<evidence type="ECO:0000256" key="1">
    <source>
        <dbReference type="SAM" id="Phobius"/>
    </source>
</evidence>
<proteinExistence type="predicted"/>
<keyword evidence="1" id="KW-0812">Transmembrane</keyword>
<dbReference type="AlphaFoldDB" id="A0A8S1MT25"/>
<comment type="caution">
    <text evidence="2">The sequence shown here is derived from an EMBL/GenBank/DDBJ whole genome shotgun (WGS) entry which is preliminary data.</text>
</comment>
<evidence type="ECO:0000313" key="3">
    <source>
        <dbReference type="Proteomes" id="UP000692954"/>
    </source>
</evidence>
<reference evidence="2" key="1">
    <citation type="submission" date="2021-01" db="EMBL/GenBank/DDBJ databases">
        <authorList>
            <consortium name="Genoscope - CEA"/>
            <person name="William W."/>
        </authorList>
    </citation>
    <scope>NUCLEOTIDE SEQUENCE</scope>
</reference>
<keyword evidence="1" id="KW-1133">Transmembrane helix</keyword>
<evidence type="ECO:0008006" key="4">
    <source>
        <dbReference type="Google" id="ProtNLM"/>
    </source>
</evidence>
<dbReference type="EMBL" id="CAJJDN010000041">
    <property type="protein sequence ID" value="CAD8081321.1"/>
    <property type="molecule type" value="Genomic_DNA"/>
</dbReference>
<accession>A0A8S1MT25</accession>
<protein>
    <recommendedName>
        <fullName evidence="4">Transmembrane protein</fullName>
    </recommendedName>
</protein>
<dbReference type="Proteomes" id="UP000692954">
    <property type="component" value="Unassembled WGS sequence"/>
</dbReference>
<feature type="transmembrane region" description="Helical" evidence="1">
    <location>
        <begin position="48"/>
        <end position="68"/>
    </location>
</feature>
<evidence type="ECO:0000313" key="2">
    <source>
        <dbReference type="EMBL" id="CAD8081321.1"/>
    </source>
</evidence>